<keyword evidence="2" id="KW-1185">Reference proteome</keyword>
<proteinExistence type="predicted"/>
<organism evidence="1 2">
    <name type="scientific">Cephalotrichum gorgonifer</name>
    <dbReference type="NCBI Taxonomy" id="2041049"/>
    <lineage>
        <taxon>Eukaryota</taxon>
        <taxon>Fungi</taxon>
        <taxon>Dikarya</taxon>
        <taxon>Ascomycota</taxon>
        <taxon>Pezizomycotina</taxon>
        <taxon>Sordariomycetes</taxon>
        <taxon>Hypocreomycetidae</taxon>
        <taxon>Microascales</taxon>
        <taxon>Microascaceae</taxon>
        <taxon>Cephalotrichum</taxon>
    </lineage>
</organism>
<reference evidence="1" key="1">
    <citation type="submission" date="2018-03" db="EMBL/GenBank/DDBJ databases">
        <authorList>
            <person name="Guldener U."/>
        </authorList>
    </citation>
    <scope>NUCLEOTIDE SEQUENCE</scope>
</reference>
<accession>A0AAE8MRP8</accession>
<evidence type="ECO:0000313" key="1">
    <source>
        <dbReference type="EMBL" id="SPN97410.1"/>
    </source>
</evidence>
<protein>
    <submittedName>
        <fullName evidence="1">Uncharacterized protein</fullName>
    </submittedName>
</protein>
<dbReference type="Proteomes" id="UP001187682">
    <property type="component" value="Unassembled WGS sequence"/>
</dbReference>
<evidence type="ECO:0000313" key="2">
    <source>
        <dbReference type="Proteomes" id="UP001187682"/>
    </source>
</evidence>
<name>A0AAE8MRP8_9PEZI</name>
<dbReference type="AlphaFoldDB" id="A0AAE8MRP8"/>
<dbReference type="EMBL" id="ONZQ02000001">
    <property type="protein sequence ID" value="SPN97410.1"/>
    <property type="molecule type" value="Genomic_DNA"/>
</dbReference>
<gene>
    <name evidence="1" type="ORF">DNG_00924</name>
</gene>
<sequence length="50" mass="5607">MAKTTKIERLTWGSGARRLVPKYCASDLVSTSRPRKLEITTVNEDGSKRV</sequence>
<comment type="caution">
    <text evidence="1">The sequence shown here is derived from an EMBL/GenBank/DDBJ whole genome shotgun (WGS) entry which is preliminary data.</text>
</comment>